<evidence type="ECO:0000256" key="1">
    <source>
        <dbReference type="SAM" id="MobiDB-lite"/>
    </source>
</evidence>
<evidence type="ECO:0000313" key="2">
    <source>
        <dbReference type="EMBL" id="ADG99434.1"/>
    </source>
</evidence>
<feature type="compositionally biased region" description="Basic and acidic residues" evidence="1">
    <location>
        <begin position="120"/>
        <end position="131"/>
    </location>
</feature>
<name>D6ZEF8_SEGRD</name>
<feature type="region of interest" description="Disordered" evidence="1">
    <location>
        <begin position="104"/>
        <end position="137"/>
    </location>
</feature>
<protein>
    <submittedName>
        <fullName evidence="2">Uncharacterized protein</fullName>
    </submittedName>
</protein>
<evidence type="ECO:0000313" key="3">
    <source>
        <dbReference type="Proteomes" id="UP000002247"/>
    </source>
</evidence>
<dbReference type="HOGENOM" id="CLU_1331173_0_0_11"/>
<feature type="compositionally biased region" description="Basic residues" evidence="1">
    <location>
        <begin position="183"/>
        <end position="199"/>
    </location>
</feature>
<sequence>MSLVRTEPRANENSMAHIAAQESFRRSRCVLSYKQGACFGKMSAAPRSDSAQQSCSRSCYARVAGDFSLCRALRALGGPEPSALPLPRMPLTVKDSCAHARPLHRHHPRLPVPGPLHTMRTTDRQAGDELGGRQGRTNPTLLSCALGSRDPHKRCSRTNFLSAFHIPAAASKSSPDCAFQKQPIRRRPRSARRHGRKRIAPYINAF</sequence>
<reference evidence="2 3" key="1">
    <citation type="journal article" date="2010" name="Stand. Genomic Sci.">
        <title>Complete genome sequence of Segniliparus rotundus type strain (CDC 1076).</title>
        <authorList>
            <person name="Sikorski J."/>
            <person name="Lapidus A."/>
            <person name="Copeland A."/>
            <person name="Misra M."/>
            <person name="Glavina Del Rio T."/>
            <person name="Nolan M."/>
            <person name="Lucas S."/>
            <person name="Chen F."/>
            <person name="Tice H."/>
            <person name="Cheng J.F."/>
            <person name="Jando M."/>
            <person name="Schneider S."/>
            <person name="Bruce D."/>
            <person name="Goodwin L."/>
            <person name="Pitluck S."/>
            <person name="Liolios K."/>
            <person name="Mikhailova N."/>
            <person name="Pati A."/>
            <person name="Ivanova N."/>
            <person name="Mavromatis K."/>
            <person name="Chen A."/>
            <person name="Palaniappan K."/>
            <person name="Chertkov O."/>
            <person name="Land M."/>
            <person name="Hauser L."/>
            <person name="Chang Y.J."/>
            <person name="Jeffries C.D."/>
            <person name="Brettin T."/>
            <person name="Detter J.C."/>
            <person name="Han C."/>
            <person name="Rohde M."/>
            <person name="Goker M."/>
            <person name="Bristow J."/>
            <person name="Eisen J.A."/>
            <person name="Markowitz V."/>
            <person name="Hugenholtz P."/>
            <person name="Kyrpides N.C."/>
            <person name="Klenk H.P."/>
        </authorList>
    </citation>
    <scope>NUCLEOTIDE SEQUENCE [LARGE SCALE GENOMIC DNA]</scope>
    <source>
        <strain evidence="3">ATCC BAA-972 / CDC 1076 / CIP 108378 / DSM 44985 / JCM 13578</strain>
    </source>
</reference>
<dbReference type="EMBL" id="CP001958">
    <property type="protein sequence ID" value="ADG99434.1"/>
    <property type="molecule type" value="Genomic_DNA"/>
</dbReference>
<feature type="region of interest" description="Disordered" evidence="1">
    <location>
        <begin position="174"/>
        <end position="206"/>
    </location>
</feature>
<dbReference type="Proteomes" id="UP000002247">
    <property type="component" value="Chromosome"/>
</dbReference>
<organism evidence="2 3">
    <name type="scientific">Segniliparus rotundus (strain ATCC BAA-972 / CDC 1076 / CIP 108378 / DSM 44985 / JCM 13578)</name>
    <dbReference type="NCBI Taxonomy" id="640132"/>
    <lineage>
        <taxon>Bacteria</taxon>
        <taxon>Bacillati</taxon>
        <taxon>Actinomycetota</taxon>
        <taxon>Actinomycetes</taxon>
        <taxon>Mycobacteriales</taxon>
        <taxon>Segniliparaceae</taxon>
        <taxon>Segniliparus</taxon>
    </lineage>
</organism>
<proteinExistence type="predicted"/>
<keyword evidence="3" id="KW-1185">Reference proteome</keyword>
<accession>D6ZEF8</accession>
<dbReference type="KEGG" id="srt:Srot_3007"/>
<gene>
    <name evidence="2" type="ordered locus">Srot_3007</name>
</gene>
<dbReference type="AlphaFoldDB" id="D6ZEF8"/>
<dbReference type="STRING" id="640132.Srot_3007"/>